<proteinExistence type="inferred from homology"/>
<dbReference type="EMBL" id="CP017157">
    <property type="protein sequence ID" value="AOP47854.1"/>
    <property type="molecule type" value="Genomic_DNA"/>
</dbReference>
<evidence type="ECO:0000256" key="2">
    <source>
        <dbReference type="ARBA" id="ARBA00022964"/>
    </source>
</evidence>
<name>A0A1D7VM83_9ACTN</name>
<keyword evidence="3" id="KW-0560">Oxidoreductase</keyword>
<dbReference type="GO" id="GO:0008199">
    <property type="term" value="F:ferric iron binding"/>
    <property type="evidence" value="ECO:0007669"/>
    <property type="project" value="InterPro"/>
</dbReference>
<dbReference type="Gene3D" id="2.60.130.10">
    <property type="entry name" value="Aromatic compound dioxygenase"/>
    <property type="match status" value="1"/>
</dbReference>
<dbReference type="Pfam" id="PF00775">
    <property type="entry name" value="Dioxygenase_C"/>
    <property type="match status" value="1"/>
</dbReference>
<evidence type="ECO:0000259" key="5">
    <source>
        <dbReference type="Pfam" id="PF00775"/>
    </source>
</evidence>
<evidence type="ECO:0000256" key="1">
    <source>
        <dbReference type="ARBA" id="ARBA00007825"/>
    </source>
</evidence>
<accession>A0A1D7VM83</accession>
<feature type="domain" description="Intradiol ring-cleavage dioxygenases" evidence="5">
    <location>
        <begin position="92"/>
        <end position="252"/>
    </location>
</feature>
<dbReference type="AlphaFoldDB" id="A0A1D7VM83"/>
<dbReference type="PROSITE" id="PS51318">
    <property type="entry name" value="TAT"/>
    <property type="match status" value="1"/>
</dbReference>
<dbReference type="PANTHER" id="PTHR33711">
    <property type="entry name" value="DIOXYGENASE, PUTATIVE (AFU_ORTHOLOGUE AFUA_2G02910)-RELATED"/>
    <property type="match status" value="1"/>
</dbReference>
<comment type="similarity">
    <text evidence="1">Belongs to the intradiol ring-cleavage dioxygenase family.</text>
</comment>
<dbReference type="OrthoDB" id="9800887at2"/>
<dbReference type="InterPro" id="IPR050770">
    <property type="entry name" value="Intradiol_RC_Dioxygenase"/>
</dbReference>
<feature type="region of interest" description="Disordered" evidence="4">
    <location>
        <begin position="59"/>
        <end position="106"/>
    </location>
</feature>
<keyword evidence="7" id="KW-1185">Reference proteome</keyword>
<dbReference type="PANTHER" id="PTHR33711:SF11">
    <property type="entry name" value="DIOXYGENASE"/>
    <property type="match status" value="1"/>
</dbReference>
<dbReference type="CDD" id="cd00421">
    <property type="entry name" value="intradiol_dioxygenase"/>
    <property type="match status" value="1"/>
</dbReference>
<protein>
    <submittedName>
        <fullName evidence="6">Dioxygenase</fullName>
    </submittedName>
</protein>
<dbReference type="KEGG" id="slc:SL103_17815"/>
<sequence>MRYADDTSPGAAPGPRPPEVPGEERGRSRRSFLRSTSVGAASVALGAGVATAAGPVAEAATTGRSSAGTRATAGRPLAVTPACSGQETPASIEGPLFKPHSPERGDLVTAGTRGVRLDLSGVVHDTSCTPLPGTLIEFWQCDENGDYDTSGFSLRGHQYTDSRGGYRLRTIIPRDYWGRWGQRAPHIHTRVQVSGGPLLVTQLYFPDDTRAYGRDFAALNAADRLLNRACTLALTGPEGADGHYTGTFDFVLSTTV</sequence>
<dbReference type="RefSeq" id="WP_069569997.1">
    <property type="nucleotide sequence ID" value="NZ_CP017157.1"/>
</dbReference>
<dbReference type="InterPro" id="IPR006311">
    <property type="entry name" value="TAT_signal"/>
</dbReference>
<dbReference type="InterPro" id="IPR015889">
    <property type="entry name" value="Intradiol_dOase_core"/>
</dbReference>
<evidence type="ECO:0000256" key="4">
    <source>
        <dbReference type="SAM" id="MobiDB-lite"/>
    </source>
</evidence>
<evidence type="ECO:0000313" key="6">
    <source>
        <dbReference type="EMBL" id="AOP47854.1"/>
    </source>
</evidence>
<evidence type="ECO:0000256" key="3">
    <source>
        <dbReference type="ARBA" id="ARBA00023002"/>
    </source>
</evidence>
<evidence type="ECO:0000313" key="7">
    <source>
        <dbReference type="Proteomes" id="UP000094094"/>
    </source>
</evidence>
<gene>
    <name evidence="6" type="ORF">SL103_17815</name>
</gene>
<reference evidence="6 7" key="1">
    <citation type="submission" date="2016-09" db="EMBL/GenBank/DDBJ databases">
        <title>Complete genome sequencing of Streptomyces lydicus 103 and metabolic pathways analysis of antibiotic biosynthesis.</title>
        <authorList>
            <person name="Jia N."/>
            <person name="Ding M.-Z."/>
            <person name="Gao F."/>
            <person name="Yuan Y.-J."/>
        </authorList>
    </citation>
    <scope>NUCLEOTIDE SEQUENCE [LARGE SCALE GENOMIC DNA]</scope>
    <source>
        <strain evidence="6 7">103</strain>
    </source>
</reference>
<dbReference type="GO" id="GO:0016702">
    <property type="term" value="F:oxidoreductase activity, acting on single donors with incorporation of molecular oxygen, incorporation of two atoms of oxygen"/>
    <property type="evidence" value="ECO:0007669"/>
    <property type="project" value="InterPro"/>
</dbReference>
<dbReference type="SUPFAM" id="SSF49482">
    <property type="entry name" value="Aromatic compound dioxygenase"/>
    <property type="match status" value="1"/>
</dbReference>
<keyword evidence="2 6" id="KW-0223">Dioxygenase</keyword>
<dbReference type="InterPro" id="IPR000627">
    <property type="entry name" value="Intradiol_dOase_C"/>
</dbReference>
<organism evidence="6 7">
    <name type="scientific">Streptomyces lydicus</name>
    <dbReference type="NCBI Taxonomy" id="47763"/>
    <lineage>
        <taxon>Bacteria</taxon>
        <taxon>Bacillati</taxon>
        <taxon>Actinomycetota</taxon>
        <taxon>Actinomycetes</taxon>
        <taxon>Kitasatosporales</taxon>
        <taxon>Streptomycetaceae</taxon>
        <taxon>Streptomyces</taxon>
    </lineage>
</organism>
<dbReference type="Proteomes" id="UP000094094">
    <property type="component" value="Chromosome"/>
</dbReference>
<feature type="region of interest" description="Disordered" evidence="4">
    <location>
        <begin position="1"/>
        <end position="37"/>
    </location>
</feature>